<dbReference type="PANTHER" id="PTHR21629:SF5">
    <property type="entry name" value="C6 DOMAIN-CONTAINING PROTEIN"/>
    <property type="match status" value="1"/>
</dbReference>
<dbReference type="PANTHER" id="PTHR21629">
    <property type="entry name" value="C6 DOMAIN-CONTAINING PROTEIN"/>
    <property type="match status" value="1"/>
</dbReference>
<dbReference type="AlphaFoldDB" id="A0A8S1E7U1"/>
<dbReference type="EMBL" id="CADEPM010000001">
    <property type="protein sequence ID" value="CAB3396681.1"/>
    <property type="molecule type" value="Genomic_DNA"/>
</dbReference>
<protein>
    <recommendedName>
        <fullName evidence="1">C6 domain-containing protein</fullName>
    </recommendedName>
</protein>
<gene>
    <name evidence="2" type="ORF">CBOVIS_LOCUS200</name>
</gene>
<proteinExistence type="predicted"/>
<comment type="caution">
    <text evidence="2">The sequence shown here is derived from an EMBL/GenBank/DDBJ whole genome shotgun (WGS) entry which is preliminary data.</text>
</comment>
<feature type="domain" description="C6" evidence="1">
    <location>
        <begin position="73"/>
        <end position="168"/>
    </location>
</feature>
<name>A0A8S1E7U1_9PELO</name>
<evidence type="ECO:0000259" key="1">
    <source>
        <dbReference type="SMART" id="SM01048"/>
    </source>
</evidence>
<dbReference type="OrthoDB" id="5834609at2759"/>
<accession>A0A8S1E7U1</accession>
<dbReference type="InterPro" id="IPR002601">
    <property type="entry name" value="C6_domain"/>
</dbReference>
<evidence type="ECO:0000313" key="3">
    <source>
        <dbReference type="Proteomes" id="UP000494206"/>
    </source>
</evidence>
<sequence length="171" mass="17911">MFSLAAAAAKSVRHSRQISIIILAIFANFSSACVATRGGGTVRTTTVPTVTTTTVPGETTTTVITTTTVAAACAPEQIIFGTSMGNEVDVTFTDYVVDNASQTASMTITCSAAAGMSVFMEFNVDQGGPSQNFLPTVNAPVTCEDGQWVFRETVGGAEFTRTIQQVNCFQV</sequence>
<organism evidence="2 3">
    <name type="scientific">Caenorhabditis bovis</name>
    <dbReference type="NCBI Taxonomy" id="2654633"/>
    <lineage>
        <taxon>Eukaryota</taxon>
        <taxon>Metazoa</taxon>
        <taxon>Ecdysozoa</taxon>
        <taxon>Nematoda</taxon>
        <taxon>Chromadorea</taxon>
        <taxon>Rhabditida</taxon>
        <taxon>Rhabditina</taxon>
        <taxon>Rhabditomorpha</taxon>
        <taxon>Rhabditoidea</taxon>
        <taxon>Rhabditidae</taxon>
        <taxon>Peloderinae</taxon>
        <taxon>Caenorhabditis</taxon>
    </lineage>
</organism>
<dbReference type="Proteomes" id="UP000494206">
    <property type="component" value="Unassembled WGS sequence"/>
</dbReference>
<dbReference type="Pfam" id="PF01681">
    <property type="entry name" value="C6"/>
    <property type="match status" value="1"/>
</dbReference>
<reference evidence="2 3" key="1">
    <citation type="submission" date="2020-04" db="EMBL/GenBank/DDBJ databases">
        <authorList>
            <person name="Laetsch R D."/>
            <person name="Stevens L."/>
            <person name="Kumar S."/>
            <person name="Blaxter L. M."/>
        </authorList>
    </citation>
    <scope>NUCLEOTIDE SEQUENCE [LARGE SCALE GENOMIC DNA]</scope>
</reference>
<evidence type="ECO:0000313" key="2">
    <source>
        <dbReference type="EMBL" id="CAB3396681.1"/>
    </source>
</evidence>
<keyword evidence="3" id="KW-1185">Reference proteome</keyword>
<dbReference type="SMART" id="SM01048">
    <property type="entry name" value="C6"/>
    <property type="match status" value="1"/>
</dbReference>